<evidence type="ECO:0000313" key="2">
    <source>
        <dbReference type="EMBL" id="CAH7675125.1"/>
    </source>
</evidence>
<dbReference type="GO" id="GO:0003676">
    <property type="term" value="F:nucleic acid binding"/>
    <property type="evidence" value="ECO:0007669"/>
    <property type="project" value="InterPro"/>
</dbReference>
<dbReference type="Pfam" id="PF01585">
    <property type="entry name" value="G-patch"/>
    <property type="match status" value="1"/>
</dbReference>
<dbReference type="GO" id="GO:0071011">
    <property type="term" value="C:precatalytic spliceosome"/>
    <property type="evidence" value="ECO:0007669"/>
    <property type="project" value="TreeGrafter"/>
</dbReference>
<sequence>MDKYGWKEGQGLGANEPGQTSILTVATANQVGGGKKQKENPATVGAGLMPANKSVLMGKGRGVVLDEAKVQRDLEERQRYGKPTRIVYLTNVVYYHYLPH</sequence>
<proteinExistence type="predicted"/>
<name>A0AAV0AZ72_PHAPC</name>
<reference evidence="2" key="1">
    <citation type="submission" date="2022-06" db="EMBL/GenBank/DDBJ databases">
        <authorList>
            <consortium name="SYNGENTA / RWTH Aachen University"/>
        </authorList>
    </citation>
    <scope>NUCLEOTIDE SEQUENCE</scope>
</reference>
<dbReference type="PANTHER" id="PTHR13288">
    <property type="entry name" value="SPLICING FACTOR 45 SPF45"/>
    <property type="match status" value="1"/>
</dbReference>
<dbReference type="InterPro" id="IPR000467">
    <property type="entry name" value="G_patch_dom"/>
</dbReference>
<evidence type="ECO:0000313" key="3">
    <source>
        <dbReference type="Proteomes" id="UP001153365"/>
    </source>
</evidence>
<organism evidence="2 3">
    <name type="scientific">Phakopsora pachyrhizi</name>
    <name type="common">Asian soybean rust disease fungus</name>
    <dbReference type="NCBI Taxonomy" id="170000"/>
    <lineage>
        <taxon>Eukaryota</taxon>
        <taxon>Fungi</taxon>
        <taxon>Dikarya</taxon>
        <taxon>Basidiomycota</taxon>
        <taxon>Pucciniomycotina</taxon>
        <taxon>Pucciniomycetes</taxon>
        <taxon>Pucciniales</taxon>
        <taxon>Phakopsoraceae</taxon>
        <taxon>Phakopsora</taxon>
    </lineage>
</organism>
<gene>
    <name evidence="2" type="ORF">PPACK8108_LOCUS10085</name>
</gene>
<dbReference type="InterPro" id="IPR040052">
    <property type="entry name" value="RBM17"/>
</dbReference>
<comment type="caution">
    <text evidence="2">The sequence shown here is derived from an EMBL/GenBank/DDBJ whole genome shotgun (WGS) entry which is preliminary data.</text>
</comment>
<feature type="domain" description="G-patch" evidence="1">
    <location>
        <begin position="1"/>
        <end position="49"/>
    </location>
</feature>
<dbReference type="AlphaFoldDB" id="A0AAV0AZ72"/>
<dbReference type="GO" id="GO:0045292">
    <property type="term" value="P:mRNA cis splicing, via spliceosome"/>
    <property type="evidence" value="ECO:0007669"/>
    <property type="project" value="InterPro"/>
</dbReference>
<dbReference type="Proteomes" id="UP001153365">
    <property type="component" value="Unassembled WGS sequence"/>
</dbReference>
<evidence type="ECO:0000259" key="1">
    <source>
        <dbReference type="PROSITE" id="PS50174"/>
    </source>
</evidence>
<dbReference type="PROSITE" id="PS50174">
    <property type="entry name" value="G_PATCH"/>
    <property type="match status" value="1"/>
</dbReference>
<accession>A0AAV0AZ72</accession>
<dbReference type="PANTHER" id="PTHR13288:SF8">
    <property type="entry name" value="SPLICING FACTOR 45"/>
    <property type="match status" value="1"/>
</dbReference>
<protein>
    <recommendedName>
        <fullName evidence="1">G-patch domain-containing protein</fullName>
    </recommendedName>
</protein>
<dbReference type="EMBL" id="CALTRL010002251">
    <property type="protein sequence ID" value="CAH7675125.1"/>
    <property type="molecule type" value="Genomic_DNA"/>
</dbReference>
<keyword evidence="3" id="KW-1185">Reference proteome</keyword>